<dbReference type="Proteomes" id="UP000198629">
    <property type="component" value="Unassembled WGS sequence"/>
</dbReference>
<gene>
    <name evidence="2" type="ORF">SAMN05192566_0722</name>
</gene>
<proteinExistence type="predicted"/>
<reference evidence="3" key="1">
    <citation type="submission" date="2016-10" db="EMBL/GenBank/DDBJ databases">
        <authorList>
            <person name="Varghese N."/>
            <person name="Submissions S."/>
        </authorList>
    </citation>
    <scope>NUCLEOTIDE SEQUENCE [LARGE SCALE GENOMIC DNA]</scope>
    <source>
        <strain evidence="3">CBMB127</strain>
    </source>
</reference>
<dbReference type="AlphaFoldDB" id="A0A1G9A717"/>
<accession>A0A1G9A717</accession>
<dbReference type="OrthoDB" id="4142018at1224"/>
<dbReference type="STRING" id="492660.SAMN05192566_0722"/>
<organism evidence="2 3">
    <name type="scientific">Methylophilus rhizosphaerae</name>
    <dbReference type="NCBI Taxonomy" id="492660"/>
    <lineage>
        <taxon>Bacteria</taxon>
        <taxon>Pseudomonadati</taxon>
        <taxon>Pseudomonadota</taxon>
        <taxon>Betaproteobacteria</taxon>
        <taxon>Nitrosomonadales</taxon>
        <taxon>Methylophilaceae</taxon>
        <taxon>Methylophilus</taxon>
    </lineage>
</organism>
<evidence type="ECO:0000313" key="3">
    <source>
        <dbReference type="Proteomes" id="UP000198629"/>
    </source>
</evidence>
<evidence type="ECO:0000259" key="1">
    <source>
        <dbReference type="Pfam" id="PF13475"/>
    </source>
</evidence>
<dbReference type="RefSeq" id="WP_091470030.1">
    <property type="nucleotide sequence ID" value="NZ_FNFX01000001.1"/>
</dbReference>
<dbReference type="InterPro" id="IPR025197">
    <property type="entry name" value="DUF4116"/>
</dbReference>
<dbReference type="Pfam" id="PF13475">
    <property type="entry name" value="DUF4116"/>
    <property type="match status" value="1"/>
</dbReference>
<feature type="domain" description="DUF4116" evidence="1">
    <location>
        <begin position="6"/>
        <end position="54"/>
    </location>
</feature>
<keyword evidence="3" id="KW-1185">Reference proteome</keyword>
<sequence length="96" mass="11203">MHRFKDKEFVIKALSKNGLDLEYADDSFQNDPYLVLIALLQNIKSYQFASEELQKFINKDNPIDSLIHFIQLTELHTKLHNQLPNNSTQIKSISKL</sequence>
<dbReference type="EMBL" id="FNFX01000001">
    <property type="protein sequence ID" value="SDK23073.1"/>
    <property type="molecule type" value="Genomic_DNA"/>
</dbReference>
<name>A0A1G9A717_9PROT</name>
<protein>
    <recommendedName>
        <fullName evidence="1">DUF4116 domain-containing protein</fullName>
    </recommendedName>
</protein>
<evidence type="ECO:0000313" key="2">
    <source>
        <dbReference type="EMBL" id="SDK23073.1"/>
    </source>
</evidence>